<keyword evidence="4" id="KW-1185">Reference proteome</keyword>
<keyword evidence="1" id="KW-0732">Signal</keyword>
<gene>
    <name evidence="3" type="ORF">J437_LFUL018069</name>
</gene>
<sequence length="90" mass="9937">MLITIDTAVYYKNMNATRFCYSNGTWAAYTDYTGCREVEASRGGGPLFESGVELATALYFAGYALSLVALAVAISIFLYFKWVDFPFLAS</sequence>
<dbReference type="Proteomes" id="UP000792457">
    <property type="component" value="Unassembled WGS sequence"/>
</dbReference>
<proteinExistence type="predicted"/>
<evidence type="ECO:0000313" key="4">
    <source>
        <dbReference type="Proteomes" id="UP000792457"/>
    </source>
</evidence>
<dbReference type="GO" id="GO:0004930">
    <property type="term" value="F:G protein-coupled receptor activity"/>
    <property type="evidence" value="ECO:0007669"/>
    <property type="project" value="InterPro"/>
</dbReference>
<keyword evidence="2" id="KW-0472">Membrane</keyword>
<evidence type="ECO:0000256" key="2">
    <source>
        <dbReference type="SAM" id="Phobius"/>
    </source>
</evidence>
<dbReference type="SUPFAM" id="SSF111418">
    <property type="entry name" value="Hormone receptor domain"/>
    <property type="match status" value="1"/>
</dbReference>
<reference evidence="3" key="2">
    <citation type="submission" date="2017-10" db="EMBL/GenBank/DDBJ databases">
        <title>Ladona fulva Genome sequencing and assembly.</title>
        <authorList>
            <person name="Murali S."/>
            <person name="Richards S."/>
            <person name="Bandaranaike D."/>
            <person name="Bellair M."/>
            <person name="Blankenburg K."/>
            <person name="Chao H."/>
            <person name="Dinh H."/>
            <person name="Doddapaneni H."/>
            <person name="Dugan-Rocha S."/>
            <person name="Elkadiri S."/>
            <person name="Gnanaolivu R."/>
            <person name="Hernandez B."/>
            <person name="Skinner E."/>
            <person name="Javaid M."/>
            <person name="Lee S."/>
            <person name="Li M."/>
            <person name="Ming W."/>
            <person name="Munidasa M."/>
            <person name="Muniz J."/>
            <person name="Nguyen L."/>
            <person name="Hughes D."/>
            <person name="Osuji N."/>
            <person name="Pu L.-L."/>
            <person name="Puazo M."/>
            <person name="Qu C."/>
            <person name="Quiroz J."/>
            <person name="Raj R."/>
            <person name="Weissenberger G."/>
            <person name="Xin Y."/>
            <person name="Zou X."/>
            <person name="Han Y."/>
            <person name="Worley K."/>
            <person name="Muzny D."/>
            <person name="Gibbs R."/>
        </authorList>
    </citation>
    <scope>NUCLEOTIDE SEQUENCE</scope>
    <source>
        <strain evidence="3">Sampled in the wild</strain>
    </source>
</reference>
<evidence type="ECO:0000256" key="1">
    <source>
        <dbReference type="ARBA" id="ARBA00022729"/>
    </source>
</evidence>
<dbReference type="PRINTS" id="PR01279">
    <property type="entry name" value="CRFRECEPTOR"/>
</dbReference>
<comment type="caution">
    <text evidence="3">The sequence shown here is derived from an EMBL/GenBank/DDBJ whole genome shotgun (WGS) entry which is preliminary data.</text>
</comment>
<organism evidence="3 4">
    <name type="scientific">Ladona fulva</name>
    <name type="common">Scarce chaser dragonfly</name>
    <name type="synonym">Libellula fulva</name>
    <dbReference type="NCBI Taxonomy" id="123851"/>
    <lineage>
        <taxon>Eukaryota</taxon>
        <taxon>Metazoa</taxon>
        <taxon>Ecdysozoa</taxon>
        <taxon>Arthropoda</taxon>
        <taxon>Hexapoda</taxon>
        <taxon>Insecta</taxon>
        <taxon>Pterygota</taxon>
        <taxon>Palaeoptera</taxon>
        <taxon>Odonata</taxon>
        <taxon>Epiprocta</taxon>
        <taxon>Anisoptera</taxon>
        <taxon>Libelluloidea</taxon>
        <taxon>Libellulidae</taxon>
        <taxon>Ladona</taxon>
    </lineage>
</organism>
<dbReference type="GO" id="GO:0016020">
    <property type="term" value="C:membrane"/>
    <property type="evidence" value="ECO:0007669"/>
    <property type="project" value="InterPro"/>
</dbReference>
<reference evidence="3" key="1">
    <citation type="submission" date="2013-04" db="EMBL/GenBank/DDBJ databases">
        <authorList>
            <person name="Qu J."/>
            <person name="Murali S.C."/>
            <person name="Bandaranaike D."/>
            <person name="Bellair M."/>
            <person name="Blankenburg K."/>
            <person name="Chao H."/>
            <person name="Dinh H."/>
            <person name="Doddapaneni H."/>
            <person name="Downs B."/>
            <person name="Dugan-Rocha S."/>
            <person name="Elkadiri S."/>
            <person name="Gnanaolivu R.D."/>
            <person name="Hernandez B."/>
            <person name="Javaid M."/>
            <person name="Jayaseelan J.C."/>
            <person name="Lee S."/>
            <person name="Li M."/>
            <person name="Ming W."/>
            <person name="Munidasa M."/>
            <person name="Muniz J."/>
            <person name="Nguyen L."/>
            <person name="Ongeri F."/>
            <person name="Osuji N."/>
            <person name="Pu L.-L."/>
            <person name="Puazo M."/>
            <person name="Qu C."/>
            <person name="Quiroz J."/>
            <person name="Raj R."/>
            <person name="Weissenberger G."/>
            <person name="Xin Y."/>
            <person name="Zou X."/>
            <person name="Han Y."/>
            <person name="Richards S."/>
            <person name="Worley K."/>
            <person name="Muzny D."/>
            <person name="Gibbs R."/>
        </authorList>
    </citation>
    <scope>NUCLEOTIDE SEQUENCE</scope>
    <source>
        <strain evidence="3">Sampled in the wild</strain>
    </source>
</reference>
<dbReference type="InterPro" id="IPR036445">
    <property type="entry name" value="GPCR_2_extracell_dom_sf"/>
</dbReference>
<keyword evidence="2" id="KW-1133">Transmembrane helix</keyword>
<keyword evidence="2" id="KW-0812">Transmembrane</keyword>
<dbReference type="AlphaFoldDB" id="A0A8K0JYI1"/>
<name>A0A8K0JYI1_LADFU</name>
<evidence type="ECO:0000313" key="3">
    <source>
        <dbReference type="EMBL" id="KAG8222628.1"/>
    </source>
</evidence>
<dbReference type="OrthoDB" id="6022368at2759"/>
<dbReference type="EMBL" id="KZ308138">
    <property type="protein sequence ID" value="KAG8222628.1"/>
    <property type="molecule type" value="Genomic_DNA"/>
</dbReference>
<accession>A0A8K0JYI1</accession>
<dbReference type="InterPro" id="IPR003051">
    <property type="entry name" value="GPCR_2_CRF_rcpt"/>
</dbReference>
<protein>
    <submittedName>
        <fullName evidence="3">Uncharacterized protein</fullName>
    </submittedName>
</protein>
<feature type="transmembrane region" description="Helical" evidence="2">
    <location>
        <begin position="57"/>
        <end position="80"/>
    </location>
</feature>
<dbReference type="Gene3D" id="4.10.1240.10">
    <property type="entry name" value="GPCR, family 2, extracellular hormone receptor domain"/>
    <property type="match status" value="1"/>
</dbReference>